<dbReference type="EMBL" id="ASRX01000062">
    <property type="protein sequence ID" value="EYF02330.1"/>
    <property type="molecule type" value="Genomic_DNA"/>
</dbReference>
<proteinExistence type="predicted"/>
<dbReference type="InterPro" id="IPR011055">
    <property type="entry name" value="Dup_hybrid_motif"/>
</dbReference>
<dbReference type="Gene3D" id="2.70.70.10">
    <property type="entry name" value="Glucose Permease (Domain IIA)"/>
    <property type="match status" value="1"/>
</dbReference>
<dbReference type="SUPFAM" id="SSF51261">
    <property type="entry name" value="Duplicated hybrid motif"/>
    <property type="match status" value="1"/>
</dbReference>
<comment type="caution">
    <text evidence="2">The sequence shown here is derived from an EMBL/GenBank/DDBJ whole genome shotgun (WGS) entry which is preliminary data.</text>
</comment>
<dbReference type="AlphaFoldDB" id="A0A017T0E4"/>
<accession>A0A017T0E4</accession>
<dbReference type="CDD" id="cd12797">
    <property type="entry name" value="M23_peptidase"/>
    <property type="match status" value="1"/>
</dbReference>
<dbReference type="Proteomes" id="UP000019678">
    <property type="component" value="Unassembled WGS sequence"/>
</dbReference>
<protein>
    <submittedName>
        <fullName evidence="2">UL36 very large tegument protein</fullName>
    </submittedName>
</protein>
<dbReference type="Pfam" id="PF01551">
    <property type="entry name" value="Peptidase_M23"/>
    <property type="match status" value="1"/>
</dbReference>
<evidence type="ECO:0000313" key="2">
    <source>
        <dbReference type="EMBL" id="EYF02330.1"/>
    </source>
</evidence>
<organism evidence="2 3">
    <name type="scientific">Chondromyces apiculatus DSM 436</name>
    <dbReference type="NCBI Taxonomy" id="1192034"/>
    <lineage>
        <taxon>Bacteria</taxon>
        <taxon>Pseudomonadati</taxon>
        <taxon>Myxococcota</taxon>
        <taxon>Polyangia</taxon>
        <taxon>Polyangiales</taxon>
        <taxon>Polyangiaceae</taxon>
        <taxon>Chondromyces</taxon>
    </lineage>
</organism>
<evidence type="ECO:0000259" key="1">
    <source>
        <dbReference type="Pfam" id="PF01551"/>
    </source>
</evidence>
<dbReference type="InterPro" id="IPR016047">
    <property type="entry name" value="M23ase_b-sheet_dom"/>
</dbReference>
<reference evidence="2 3" key="1">
    <citation type="submission" date="2013-05" db="EMBL/GenBank/DDBJ databases">
        <title>Genome assembly of Chondromyces apiculatus DSM 436.</title>
        <authorList>
            <person name="Sharma G."/>
            <person name="Khatri I."/>
            <person name="Kaur C."/>
            <person name="Mayilraj S."/>
            <person name="Subramanian S."/>
        </authorList>
    </citation>
    <scope>NUCLEOTIDE SEQUENCE [LARGE SCALE GENOMIC DNA]</scope>
    <source>
        <strain evidence="2 3">DSM 436</strain>
    </source>
</reference>
<name>A0A017T0E4_9BACT</name>
<sequence>MLGSFEFSSQGSPTPGVVDLAAAQGEPVFVLSLDEQEGEAEVAFVGDVHGITIGVVHRVREADGIQRYLLLYGHLDRPGAGVTSGARLRTGDTLGFTGDTGSPGQVHLRLEVRQLREGARLEPPDPRRLLEAAVSFPCDPRNVLPRRGP</sequence>
<gene>
    <name evidence="2" type="ORF">CAP_7259</name>
</gene>
<feature type="domain" description="M23ase beta-sheet core" evidence="1">
    <location>
        <begin position="18"/>
        <end position="114"/>
    </location>
</feature>
<evidence type="ECO:0000313" key="3">
    <source>
        <dbReference type="Proteomes" id="UP000019678"/>
    </source>
</evidence>
<keyword evidence="3" id="KW-1185">Reference proteome</keyword>